<feature type="compositionally biased region" description="Basic and acidic residues" evidence="1">
    <location>
        <begin position="63"/>
        <end position="73"/>
    </location>
</feature>
<name>A0A226DPA2_FOLCA</name>
<accession>A0A226DPA2</accession>
<gene>
    <name evidence="2" type="ORF">Fcan01_18252</name>
</gene>
<feature type="compositionally biased region" description="Polar residues" evidence="1">
    <location>
        <begin position="359"/>
        <end position="377"/>
    </location>
</feature>
<feature type="compositionally biased region" description="Low complexity" evidence="1">
    <location>
        <begin position="348"/>
        <end position="357"/>
    </location>
</feature>
<feature type="compositionally biased region" description="Basic and acidic residues" evidence="1">
    <location>
        <begin position="181"/>
        <end position="190"/>
    </location>
</feature>
<feature type="region of interest" description="Disordered" evidence="1">
    <location>
        <begin position="518"/>
        <end position="622"/>
    </location>
</feature>
<sequence length="622" mass="67435">MGRSISKYRAGELIAIPPGFESHNPTGPDYEYLDDVGISGPLISPKEEGKSTGRGFIKKKKDNKVSKYRKDEVVAVPPGYPTHNPSGPDYEYVTDAGISGPLISPKKPGQSTGRSFSKKAKEKASKYRTGEVVAIPPGYPTHNPSGPDYDYVTDVGISGPLIPPKKSGQSTGRSFSKKVKEKASKYRKGEVIAVPPGYPTHNPTGPDYDYVTDAGISGPLKSPKKPGQSTGRSFSKKSKASKYRAGEVVAIPPGYPTHNPTGPDYEYDTDVGISGPLIPGRKPTSTGRGMQGSESKYRPGEVVAIPPGYETHDPTGPNYEYHDDVGVSGPLIHPPGAELEAPPPSPSAPLISLKPKSPTNPNGRSILKSSHPASSPVITLEKPSSGENAVPAPTPIHKSGGIVANVFQKMETTPADEDEDLPDFDYEDDTEIKTPAPTIRIKNKLGGEPKHIFEVFDEVYSSTLLSIATTTWGGRENDDLTFPSSASSSASVESESYEYDEEFYRVFDYALSPNGEYEYDEEYDYSSSSSSSESREFRARGDDYDSSFEEYFDDEEEEESSSEEEDEISPKTRKYSSASDSGWGYASASKKEGGSRRTDFNVGELQPPPAAGRRRANYYIRA</sequence>
<feature type="compositionally biased region" description="Basic and acidic residues" evidence="1">
    <location>
        <begin position="589"/>
        <end position="599"/>
    </location>
</feature>
<dbReference type="EMBL" id="LNIX01000014">
    <property type="protein sequence ID" value="OXA46920.1"/>
    <property type="molecule type" value="Genomic_DNA"/>
</dbReference>
<dbReference type="Proteomes" id="UP000198287">
    <property type="component" value="Unassembled WGS sequence"/>
</dbReference>
<proteinExistence type="predicted"/>
<feature type="compositionally biased region" description="Basic and acidic residues" evidence="1">
    <location>
        <begin position="533"/>
        <end position="543"/>
    </location>
</feature>
<dbReference type="AlphaFoldDB" id="A0A226DPA2"/>
<comment type="caution">
    <text evidence="2">The sequence shown here is derived from an EMBL/GenBank/DDBJ whole genome shotgun (WGS) entry which is preliminary data.</text>
</comment>
<feature type="compositionally biased region" description="Acidic residues" evidence="1">
    <location>
        <begin position="544"/>
        <end position="567"/>
    </location>
</feature>
<organism evidence="2 3">
    <name type="scientific">Folsomia candida</name>
    <name type="common">Springtail</name>
    <dbReference type="NCBI Taxonomy" id="158441"/>
    <lineage>
        <taxon>Eukaryota</taxon>
        <taxon>Metazoa</taxon>
        <taxon>Ecdysozoa</taxon>
        <taxon>Arthropoda</taxon>
        <taxon>Hexapoda</taxon>
        <taxon>Collembola</taxon>
        <taxon>Entomobryomorpha</taxon>
        <taxon>Isotomoidea</taxon>
        <taxon>Isotomidae</taxon>
        <taxon>Proisotominae</taxon>
        <taxon>Folsomia</taxon>
    </lineage>
</organism>
<feature type="region of interest" description="Disordered" evidence="1">
    <location>
        <begin position="473"/>
        <end position="498"/>
    </location>
</feature>
<reference evidence="2 3" key="1">
    <citation type="submission" date="2015-12" db="EMBL/GenBank/DDBJ databases">
        <title>The genome of Folsomia candida.</title>
        <authorList>
            <person name="Faddeeva A."/>
            <person name="Derks M.F."/>
            <person name="Anvar Y."/>
            <person name="Smit S."/>
            <person name="Van Straalen N."/>
            <person name="Roelofs D."/>
        </authorList>
    </citation>
    <scope>NUCLEOTIDE SEQUENCE [LARGE SCALE GENOMIC DNA]</scope>
    <source>
        <strain evidence="2 3">VU population</strain>
        <tissue evidence="2">Whole body</tissue>
    </source>
</reference>
<keyword evidence="3" id="KW-1185">Reference proteome</keyword>
<feature type="region of interest" description="Disordered" evidence="1">
    <location>
        <begin position="42"/>
        <end position="399"/>
    </location>
</feature>
<evidence type="ECO:0000256" key="1">
    <source>
        <dbReference type="SAM" id="MobiDB-lite"/>
    </source>
</evidence>
<evidence type="ECO:0000313" key="3">
    <source>
        <dbReference type="Proteomes" id="UP000198287"/>
    </source>
</evidence>
<protein>
    <submittedName>
        <fullName evidence="2">Uncharacterized protein</fullName>
    </submittedName>
</protein>
<feature type="compositionally biased region" description="Polar residues" evidence="1">
    <location>
        <begin position="283"/>
        <end position="294"/>
    </location>
</feature>
<evidence type="ECO:0000313" key="2">
    <source>
        <dbReference type="EMBL" id="OXA46920.1"/>
    </source>
</evidence>
<feature type="compositionally biased region" description="Low complexity" evidence="1">
    <location>
        <begin position="484"/>
        <end position="494"/>
    </location>
</feature>